<feature type="region of interest" description="Disordered" evidence="2">
    <location>
        <begin position="1"/>
        <end position="28"/>
    </location>
</feature>
<evidence type="ECO:0000313" key="6">
    <source>
        <dbReference type="Proteomes" id="UP001396334"/>
    </source>
</evidence>
<dbReference type="Pfam" id="PF04784">
    <property type="entry name" value="DUF547"/>
    <property type="match status" value="1"/>
</dbReference>
<comment type="caution">
    <text evidence="5">The sequence shown here is derived from an EMBL/GenBank/DDBJ whole genome shotgun (WGS) entry which is preliminary data.</text>
</comment>
<accession>A0ABR2SU35</accession>
<evidence type="ECO:0008006" key="7">
    <source>
        <dbReference type="Google" id="ProtNLM"/>
    </source>
</evidence>
<evidence type="ECO:0000313" key="5">
    <source>
        <dbReference type="EMBL" id="KAK9028765.1"/>
    </source>
</evidence>
<name>A0ABR2SU35_9ROSI</name>
<keyword evidence="1" id="KW-0175">Coiled coil</keyword>
<dbReference type="PANTHER" id="PTHR46248:SF9">
    <property type="entry name" value="EXPRESSED PROTEIN"/>
    <property type="match status" value="1"/>
</dbReference>
<dbReference type="InterPro" id="IPR025757">
    <property type="entry name" value="MIP1_Leuzipper"/>
</dbReference>
<dbReference type="Pfam" id="PF14389">
    <property type="entry name" value="Lzipper-MIP1"/>
    <property type="match status" value="1"/>
</dbReference>
<feature type="domain" description="DUF547" evidence="3">
    <location>
        <begin position="356"/>
        <end position="486"/>
    </location>
</feature>
<organism evidence="5 6">
    <name type="scientific">Hibiscus sabdariffa</name>
    <name type="common">roselle</name>
    <dbReference type="NCBI Taxonomy" id="183260"/>
    <lineage>
        <taxon>Eukaryota</taxon>
        <taxon>Viridiplantae</taxon>
        <taxon>Streptophyta</taxon>
        <taxon>Embryophyta</taxon>
        <taxon>Tracheophyta</taxon>
        <taxon>Spermatophyta</taxon>
        <taxon>Magnoliopsida</taxon>
        <taxon>eudicotyledons</taxon>
        <taxon>Gunneridae</taxon>
        <taxon>Pentapetalae</taxon>
        <taxon>rosids</taxon>
        <taxon>malvids</taxon>
        <taxon>Malvales</taxon>
        <taxon>Malvaceae</taxon>
        <taxon>Malvoideae</taxon>
        <taxon>Hibiscus</taxon>
    </lineage>
</organism>
<reference evidence="5 6" key="1">
    <citation type="journal article" date="2024" name="G3 (Bethesda)">
        <title>Genome assembly of Hibiscus sabdariffa L. provides insights into metabolisms of medicinal natural products.</title>
        <authorList>
            <person name="Kim T."/>
        </authorList>
    </citation>
    <scope>NUCLEOTIDE SEQUENCE [LARGE SCALE GENOMIC DNA]</scope>
    <source>
        <strain evidence="5">TK-2024</strain>
        <tissue evidence="5">Old leaves</tissue>
    </source>
</reference>
<evidence type="ECO:0000259" key="3">
    <source>
        <dbReference type="Pfam" id="PF04784"/>
    </source>
</evidence>
<dbReference type="Proteomes" id="UP001396334">
    <property type="component" value="Unassembled WGS sequence"/>
</dbReference>
<evidence type="ECO:0000256" key="2">
    <source>
        <dbReference type="SAM" id="MobiDB-lite"/>
    </source>
</evidence>
<feature type="coiled-coil region" evidence="1">
    <location>
        <begin position="40"/>
        <end position="120"/>
    </location>
</feature>
<dbReference type="InterPro" id="IPR006869">
    <property type="entry name" value="DUF547"/>
</dbReference>
<evidence type="ECO:0000259" key="4">
    <source>
        <dbReference type="Pfam" id="PF14389"/>
    </source>
</evidence>
<sequence length="658" mass="74463">MNSRARMSLQSRKVPLKHEKEKAEMQPTPTVATKAMKNRRVLTNERKMALQQDVDKLKKKLRQEENIHRALERAFNRPLGALPRLPPYLPPSTLELLAEVAVLEEEIVRLEQQVVHFRQDLYQEAVYISSSKRNTENPADLSEACLDNPKHQQPKTLTRNTSMASHLRSFSDDKIEKENQSCTNSTKINKGSFVHKSQSVGTPFRRPLIDAKPAEKRLDPPRLQKECRVRDQGNAEARNISIPDERLLRDDGPNKVSEELVKCLSSIFLRMSSVKRNPTAETSPSLSLFGSQESSEETEFRDPYGICSNSGRRDIGPYKHLVSVGDDSINLNRTSNSLFLLHRLKLLLAKLASLNLQNLNHQEKLAFWINIYNSCMMNTFIEHGVPESPEMVVVMMRNATINVGGHLLNAITIEHFILRLPYHSKFTFSKGAKNDEMTARSMFGLELSEPLVTFALACGSWSSPAVRVYTASQVENELEVAKREYLQAAVGISSTKFAIPKLLDWYLLDFAKDLDSLLDWICLQLPSELGKEALKYLERAQSESLLQFVQIMPYEFSFSSKGVCGIAFVQSLRSNTKCRIIAQNKLMPKQSGPNFCPPYDIKPIWSKGHYSICKVAIARAVKPLILHSFAHVTLCSAVMTMKMDLKAFAMRTRAVALT</sequence>
<evidence type="ECO:0000256" key="1">
    <source>
        <dbReference type="SAM" id="Coils"/>
    </source>
</evidence>
<protein>
    <recommendedName>
        <fullName evidence="7">Ternary complex factor MIP1 leucine-zipper domain-containing protein</fullName>
    </recommendedName>
</protein>
<feature type="compositionally biased region" description="Polar residues" evidence="2">
    <location>
        <begin position="154"/>
        <end position="164"/>
    </location>
</feature>
<keyword evidence="6" id="KW-1185">Reference proteome</keyword>
<feature type="region of interest" description="Disordered" evidence="2">
    <location>
        <begin position="132"/>
        <end position="165"/>
    </location>
</feature>
<gene>
    <name evidence="5" type="ORF">V6N11_025912</name>
</gene>
<dbReference type="PANTHER" id="PTHR46248">
    <property type="entry name" value="EXPRESSED PROTEIN"/>
    <property type="match status" value="1"/>
</dbReference>
<proteinExistence type="predicted"/>
<dbReference type="EMBL" id="JBBPBN010000011">
    <property type="protein sequence ID" value="KAK9028765.1"/>
    <property type="molecule type" value="Genomic_DNA"/>
</dbReference>
<feature type="compositionally biased region" description="Polar residues" evidence="2">
    <location>
        <begin position="1"/>
        <end position="11"/>
    </location>
</feature>
<feature type="domain" description="Ternary complex factor MIP1 leucine-zipper" evidence="4">
    <location>
        <begin position="44"/>
        <end position="124"/>
    </location>
</feature>